<dbReference type="KEGG" id="sphv:F9278_04415"/>
<dbReference type="Proteomes" id="UP000327294">
    <property type="component" value="Chromosome"/>
</dbReference>
<dbReference type="AlphaFoldDB" id="A0A5P8JXM8"/>
<feature type="region of interest" description="Disordered" evidence="1">
    <location>
        <begin position="201"/>
        <end position="224"/>
    </location>
</feature>
<dbReference type="RefSeq" id="WP_152167087.1">
    <property type="nucleotide sequence ID" value="NZ_CP045096.1"/>
</dbReference>
<feature type="transmembrane region" description="Helical" evidence="2">
    <location>
        <begin position="12"/>
        <end position="33"/>
    </location>
</feature>
<proteinExistence type="predicted"/>
<name>A0A5P8JXM8_9ACTN</name>
<evidence type="ECO:0000313" key="4">
    <source>
        <dbReference type="Proteomes" id="UP000327294"/>
    </source>
</evidence>
<keyword evidence="4" id="KW-1185">Reference proteome</keyword>
<keyword evidence="2" id="KW-0812">Transmembrane</keyword>
<evidence type="ECO:0000313" key="3">
    <source>
        <dbReference type="EMBL" id="QFQ95554.1"/>
    </source>
</evidence>
<gene>
    <name evidence="3" type="ORF">F9278_04415</name>
</gene>
<sequence length="224" mass="24675">MNEFLDKLWSMEFGAALIGAVAGGAFSILGAWWQSSVSNKAAALAQAQANAQRGFDALKRLEGHLEAQTFEGMGTGSTRATWNRELRGMIKEAEGPIMLLPDTHKDTRSHALTLLNEIKIWYGLPAWPEYRIEVGLLVAEAVKVLGLFVRGSKTPAKRDMTEVIRQTIDFNKRQDARKELEALNHEAVQSGLSEDGMERARELRDLLGIPHPVSPSPDEPEAAS</sequence>
<organism evidence="3 4">
    <name type="scientific">Streptomyces phaeolivaceus</name>
    <dbReference type="NCBI Taxonomy" id="2653200"/>
    <lineage>
        <taxon>Bacteria</taxon>
        <taxon>Bacillati</taxon>
        <taxon>Actinomycetota</taxon>
        <taxon>Actinomycetes</taxon>
        <taxon>Kitasatosporales</taxon>
        <taxon>Streptomycetaceae</taxon>
        <taxon>Streptomyces</taxon>
    </lineage>
</organism>
<keyword evidence="2" id="KW-1133">Transmembrane helix</keyword>
<dbReference type="EMBL" id="CP045096">
    <property type="protein sequence ID" value="QFQ95554.1"/>
    <property type="molecule type" value="Genomic_DNA"/>
</dbReference>
<evidence type="ECO:0000256" key="2">
    <source>
        <dbReference type="SAM" id="Phobius"/>
    </source>
</evidence>
<reference evidence="3 4" key="1">
    <citation type="submission" date="2019-10" db="EMBL/GenBank/DDBJ databases">
        <title>Streptomyces sp. strain GY16 isolated from leaves of Broussonetia papyrifera.</title>
        <authorList>
            <person name="Mo P."/>
        </authorList>
    </citation>
    <scope>NUCLEOTIDE SEQUENCE [LARGE SCALE GENOMIC DNA]</scope>
    <source>
        <strain evidence="3 4">GY16</strain>
    </source>
</reference>
<keyword evidence="2" id="KW-0472">Membrane</keyword>
<accession>A0A5P8JXM8</accession>
<protein>
    <submittedName>
        <fullName evidence="3">Uncharacterized protein</fullName>
    </submittedName>
</protein>
<evidence type="ECO:0000256" key="1">
    <source>
        <dbReference type="SAM" id="MobiDB-lite"/>
    </source>
</evidence>